<evidence type="ECO:0000313" key="3">
    <source>
        <dbReference type="Proteomes" id="UP000314986"/>
    </source>
</evidence>
<protein>
    <submittedName>
        <fullName evidence="2">Tudor domain containing 15</fullName>
    </submittedName>
</protein>
<dbReference type="PANTHER" id="PTHR22948:SF7">
    <property type="entry name" value="TUDOR DOMAIN-CONTAINING PROTEIN 15"/>
    <property type="match status" value="1"/>
</dbReference>
<feature type="domain" description="Tudor" evidence="1">
    <location>
        <begin position="537"/>
        <end position="595"/>
    </location>
</feature>
<dbReference type="Gene3D" id="2.30.30.140">
    <property type="match status" value="6"/>
</dbReference>
<organism evidence="2 3">
    <name type="scientific">Callorhinchus milii</name>
    <name type="common">Ghost shark</name>
    <dbReference type="NCBI Taxonomy" id="7868"/>
    <lineage>
        <taxon>Eukaryota</taxon>
        <taxon>Metazoa</taxon>
        <taxon>Chordata</taxon>
        <taxon>Craniata</taxon>
        <taxon>Vertebrata</taxon>
        <taxon>Chondrichthyes</taxon>
        <taxon>Holocephali</taxon>
        <taxon>Chimaeriformes</taxon>
        <taxon>Callorhinchidae</taxon>
        <taxon>Callorhinchus</taxon>
    </lineage>
</organism>
<dbReference type="OMA" id="NMSFECL"/>
<dbReference type="Proteomes" id="UP000314986">
    <property type="component" value="Unassembled WGS sequence"/>
</dbReference>
<dbReference type="InParanoid" id="A0A4W3IGI4"/>
<feature type="domain" description="Tudor" evidence="1">
    <location>
        <begin position="1035"/>
        <end position="1094"/>
    </location>
</feature>
<feature type="domain" description="Tudor" evidence="1">
    <location>
        <begin position="1827"/>
        <end position="1885"/>
    </location>
</feature>
<evidence type="ECO:0000313" key="2">
    <source>
        <dbReference type="Ensembl" id="ENSCMIP00000019999.1"/>
    </source>
</evidence>
<dbReference type="Gene3D" id="2.40.50.90">
    <property type="match status" value="6"/>
</dbReference>
<reference evidence="2" key="5">
    <citation type="submission" date="2025-09" db="UniProtKB">
        <authorList>
            <consortium name="Ensembl"/>
        </authorList>
    </citation>
    <scope>IDENTIFICATION</scope>
</reference>
<dbReference type="InterPro" id="IPR047460">
    <property type="entry name" value="Tudor_TDRD15_rpt5"/>
</dbReference>
<proteinExistence type="predicted"/>
<feature type="domain" description="Tudor" evidence="1">
    <location>
        <begin position="817"/>
        <end position="877"/>
    </location>
</feature>
<dbReference type="CDD" id="cd20436">
    <property type="entry name" value="Tudor_TDRD15_rpt1"/>
    <property type="match status" value="1"/>
</dbReference>
<dbReference type="Ensembl" id="ENSCMIT00000020371.1">
    <property type="protein sequence ID" value="ENSCMIP00000019999.1"/>
    <property type="gene ID" value="ENSCMIG00000009268.1"/>
</dbReference>
<evidence type="ECO:0000259" key="1">
    <source>
        <dbReference type="PROSITE" id="PS50304"/>
    </source>
</evidence>
<keyword evidence="3" id="KW-1185">Reference proteome</keyword>
<dbReference type="SMART" id="SM00333">
    <property type="entry name" value="TUDOR"/>
    <property type="match status" value="6"/>
</dbReference>
<dbReference type="InterPro" id="IPR002999">
    <property type="entry name" value="Tudor"/>
</dbReference>
<dbReference type="FunFam" id="2.30.30.140:FF:000018">
    <property type="entry name" value="Serine/threonine-protein kinase 31"/>
    <property type="match status" value="1"/>
</dbReference>
<dbReference type="InterPro" id="IPR035437">
    <property type="entry name" value="SNase_OB-fold_sf"/>
</dbReference>
<dbReference type="CDD" id="cd20437">
    <property type="entry name" value="Tudor_TDRD15_rpt2"/>
    <property type="match status" value="1"/>
</dbReference>
<reference evidence="2" key="4">
    <citation type="submission" date="2025-08" db="UniProtKB">
        <authorList>
            <consortium name="Ensembl"/>
        </authorList>
    </citation>
    <scope>IDENTIFICATION</scope>
</reference>
<dbReference type="CDD" id="cd20440">
    <property type="entry name" value="Tudor_TDRD15_rpt5"/>
    <property type="match status" value="1"/>
</dbReference>
<name>A0A4W3IGI4_CALMI</name>
<dbReference type="InterPro" id="IPR047452">
    <property type="entry name" value="Tudor_TDRD15_rpt2"/>
</dbReference>
<accession>A0A4W3IGI4</accession>
<reference evidence="3" key="1">
    <citation type="journal article" date="2006" name="Science">
        <title>Ancient noncoding elements conserved in the human genome.</title>
        <authorList>
            <person name="Venkatesh B."/>
            <person name="Kirkness E.F."/>
            <person name="Loh Y.H."/>
            <person name="Halpern A.L."/>
            <person name="Lee A.P."/>
            <person name="Johnson J."/>
            <person name="Dandona N."/>
            <person name="Viswanathan L.D."/>
            <person name="Tay A."/>
            <person name="Venter J.C."/>
            <person name="Strausberg R.L."/>
            <person name="Brenner S."/>
        </authorList>
    </citation>
    <scope>NUCLEOTIDE SEQUENCE [LARGE SCALE GENOMIC DNA]</scope>
</reference>
<reference evidence="3" key="3">
    <citation type="journal article" date="2014" name="Nature">
        <title>Elephant shark genome provides unique insights into gnathostome evolution.</title>
        <authorList>
            <consortium name="International Elephant Shark Genome Sequencing Consortium"/>
            <person name="Venkatesh B."/>
            <person name="Lee A.P."/>
            <person name="Ravi V."/>
            <person name="Maurya A.K."/>
            <person name="Lian M.M."/>
            <person name="Swann J.B."/>
            <person name="Ohta Y."/>
            <person name="Flajnik M.F."/>
            <person name="Sutoh Y."/>
            <person name="Kasahara M."/>
            <person name="Hoon S."/>
            <person name="Gangu V."/>
            <person name="Roy S.W."/>
            <person name="Irimia M."/>
            <person name="Korzh V."/>
            <person name="Kondrychyn I."/>
            <person name="Lim Z.W."/>
            <person name="Tay B.H."/>
            <person name="Tohari S."/>
            <person name="Kong K.W."/>
            <person name="Ho S."/>
            <person name="Lorente-Galdos B."/>
            <person name="Quilez J."/>
            <person name="Marques-Bonet T."/>
            <person name="Raney B.J."/>
            <person name="Ingham P.W."/>
            <person name="Tay A."/>
            <person name="Hillier L.W."/>
            <person name="Minx P."/>
            <person name="Boehm T."/>
            <person name="Wilson R.K."/>
            <person name="Brenner S."/>
            <person name="Warren W.C."/>
        </authorList>
    </citation>
    <scope>NUCLEOTIDE SEQUENCE [LARGE SCALE GENOMIC DNA]</scope>
</reference>
<reference evidence="3" key="2">
    <citation type="journal article" date="2007" name="PLoS Biol.">
        <title>Survey sequencing and comparative analysis of the elephant shark (Callorhinchus milii) genome.</title>
        <authorList>
            <person name="Venkatesh B."/>
            <person name="Kirkness E.F."/>
            <person name="Loh Y.H."/>
            <person name="Halpern A.L."/>
            <person name="Lee A.P."/>
            <person name="Johnson J."/>
            <person name="Dandona N."/>
            <person name="Viswanathan L.D."/>
            <person name="Tay A."/>
            <person name="Venter J.C."/>
            <person name="Strausberg R.L."/>
            <person name="Brenner S."/>
        </authorList>
    </citation>
    <scope>NUCLEOTIDE SEQUENCE [LARGE SCALE GENOMIC DNA]</scope>
</reference>
<dbReference type="SUPFAM" id="SSF63748">
    <property type="entry name" value="Tudor/PWWP/MBT"/>
    <property type="match status" value="6"/>
</dbReference>
<dbReference type="PROSITE" id="PS50304">
    <property type="entry name" value="TUDOR"/>
    <property type="match status" value="6"/>
</dbReference>
<dbReference type="PANTHER" id="PTHR22948">
    <property type="entry name" value="TUDOR DOMAIN CONTAINING PROTEIN"/>
    <property type="match status" value="1"/>
</dbReference>
<sequence length="1967" mass="225604">MENLMYSTFTEDNLNINLKVTCVECHPEKTLVRFWGHDNSLCELDYHILQNEIQNATKTKASFGTDELCFAEDVYNGGWYRGRLIRKIDELYEVFLIDVGKVLKVDARHVALACMEFFQLPPKVLCGIFANVVPIGGIWSSTAVNYFASLIASQLKGYVEDILLNHIILLEVTSVNKQLFELGSAKIFDSNTFRLVLEISEDFLDYDGCENTKLKHTSQLCSRAAFVLSSNFQPYLDVLTPSLRTGVVETVKITCASGPHRFYCQLKRLNPELVELTRDMYCFYESQENEMSDEPIENCGALCAAKGKDGRWHRGLVKRLLTRSQVEVWFIDYGNYDLVYPHYIRKLIPDFFIMPLMSFACALTDLPDKTKQWTGLQAEGFKQSLFEEAFQIHIDFYSLKEKLHYVTLCNHKNVSINQMYGTLSEGNIPEVNLGIEIGPKKEGNEDSYEQNASLSEETNYTTEALTGKSLSKPLKLNLVGSVGMTVDGSYLGFVEYVINPSDFWIRTLEYNCEFECLMKNITDHYSRIGINEELIQAPEPDLFCCARYYKDQHYYRAVITEVLGDEVRVCFIDFGNSEIVDTSDVKCLLPEYSKLPALAMNCSLAHVFPIEEVWTKNATDYFKKAVFNKQLFIEVAAKQDSRYVVNMKDVEHMEKFSISTLMHQAGYADFWNMQLDVNLPWQKSKLKKPEARRAVCTKSNTREHRRCIVKNINKEPVRKSCDIRISDIQIFTASAPYVTTNNVFPSSQPAVSRLTKVSTLVSPYLQQIFKLGSVLDVRVSHVVSPAEFWCQLPSKSNQLQKLMRKIQDYYSTPRDPFQFEHAVCVAKYSKDGFWYRVSIIERYFHKQELAVLFIDYGIQQRISRRNFCALAPEFLQLEGQAFRCTLNSIIQPVTCDPIVWDKVSCKEFNQFVDNALISGIGLKCTILSMALMKRKGLCNVIDLYTPFVSIGQLLVNKELATHVESSSSFSPLIQIYTHYYSSHGIKPGSEEKVFVTHVVSLAKFYCQLDKNTAVLDKLMIKINNISKMMHGQNLDMDKTSMCLAKYFEDGQWYRALVHSVKSPFHLKVFFIDYGNMQIVDKNDVLPIPEEASDLILIPMQAVKCCLLVSVDQEIPEEIVNLFKEIVIGKPLKALVIAKETGGQFIVELYDGNVKISAQIQHLLQHNRKVRCLENRWQIGKFHTLENTNYFSKLVKNKPHDCSMQLIKEINGPIKSYFRPKTHYIEKNPGTVVQQQDVAGKTWQNQSSRNHQSEDNLKLSLQYLVELNKKHYEEKLSKDGSSCSGQSEVNPKLPSQFQADVRKRRIKNNSEKTTYAGRRLKSYGKTGSSDKTEVNPSFNLDAAELENIANRSEVACITQKQNETYVNSSSGDSIQLITAEDKILHRKKKINSKGIPEVAFQNIQSIHMGDDDVEHKNGLDDLYAEFTDCSALSNELWSSETVSYFTAKVNPENLLCELMQHFAQLWNFHPNHYIGLIADNLNLENSKCSRSIEINKYFSKLKFCSDVKGPLGNNEYFKVKKSHTINVISKLCVINKKHRYCIDGNLLKNVMCARVISHYIETTNVVSALNHRIFSVLHTEFSPEELFALFWAVEGLERSKFLPLNPIEPILFFIKSSWYSQSDIAVIKLLNEETKMSLILFMDSDAQTILFWKIKLIDNNFLNSLKEIILYQWVGNDEIQHLLGKSVMSTIIFRIDHELIKLFRNWDSCLGDFVVIQNYFTEKYQTLILSKECSCDFNVGWLDGDEPYLECYSKTLMHSFDRIMQFPAFYSIAFITVQSETEYAAFAISVIDPSEFFIQLEDMFETMNTLSLLLAKLPENIHCLSQDLMIPGVGCLIRCTTDKEWRRAEISEISEDLVVARLVDYGHYVFIPFSELSRLKKLPIELAEIPRLAIYCSLSRIVPANADSWTDEAVLFFQESLNKNNLTVFFRQPISKLLWEVDVLINNKCVAKELVLVGHGMFIGEIIN</sequence>
<dbReference type="InterPro" id="IPR050621">
    <property type="entry name" value="Tudor_domain_containing"/>
</dbReference>
<dbReference type="STRING" id="7868.ENSCMIP00000019999"/>
<feature type="domain" description="Tudor" evidence="1">
    <location>
        <begin position="62"/>
        <end position="120"/>
    </location>
</feature>
<dbReference type="Pfam" id="PF00567">
    <property type="entry name" value="TUDOR"/>
    <property type="match status" value="6"/>
</dbReference>
<feature type="domain" description="Tudor" evidence="1">
    <location>
        <begin position="296"/>
        <end position="354"/>
    </location>
</feature>
<dbReference type="InterPro" id="IPR047450">
    <property type="entry name" value="Tudor_TDRD15_rpt1"/>
</dbReference>
<dbReference type="GeneTree" id="ENSGT00940000162581"/>